<evidence type="ECO:0008006" key="4">
    <source>
        <dbReference type="Google" id="ProtNLM"/>
    </source>
</evidence>
<feature type="transmembrane region" description="Helical" evidence="1">
    <location>
        <begin position="20"/>
        <end position="39"/>
    </location>
</feature>
<keyword evidence="3" id="KW-1185">Reference proteome</keyword>
<gene>
    <name evidence="2" type="ORF">THRCLA_09985</name>
</gene>
<keyword evidence="1" id="KW-0812">Transmembrane</keyword>
<evidence type="ECO:0000256" key="1">
    <source>
        <dbReference type="SAM" id="Phobius"/>
    </source>
</evidence>
<feature type="transmembrane region" description="Helical" evidence="1">
    <location>
        <begin position="148"/>
        <end position="168"/>
    </location>
</feature>
<feature type="non-terminal residue" evidence="2">
    <location>
        <position position="1"/>
    </location>
</feature>
<dbReference type="AlphaFoldDB" id="A0A1V9YTT7"/>
<organism evidence="2 3">
    <name type="scientific">Thraustotheca clavata</name>
    <dbReference type="NCBI Taxonomy" id="74557"/>
    <lineage>
        <taxon>Eukaryota</taxon>
        <taxon>Sar</taxon>
        <taxon>Stramenopiles</taxon>
        <taxon>Oomycota</taxon>
        <taxon>Saprolegniomycetes</taxon>
        <taxon>Saprolegniales</taxon>
        <taxon>Achlyaceae</taxon>
        <taxon>Thraustotheca</taxon>
    </lineage>
</organism>
<dbReference type="EMBL" id="JNBS01002915">
    <property type="protein sequence ID" value="OQR88983.1"/>
    <property type="molecule type" value="Genomic_DNA"/>
</dbReference>
<feature type="transmembrane region" description="Helical" evidence="1">
    <location>
        <begin position="180"/>
        <end position="200"/>
    </location>
</feature>
<comment type="caution">
    <text evidence="2">The sequence shown here is derived from an EMBL/GenBank/DDBJ whole genome shotgun (WGS) entry which is preliminary data.</text>
</comment>
<dbReference type="Proteomes" id="UP000243217">
    <property type="component" value="Unassembled WGS sequence"/>
</dbReference>
<feature type="transmembrane region" description="Helical" evidence="1">
    <location>
        <begin position="252"/>
        <end position="281"/>
    </location>
</feature>
<proteinExistence type="predicted"/>
<accession>A0A1V9YTT7</accession>
<reference evidence="2 3" key="1">
    <citation type="journal article" date="2014" name="Genome Biol. Evol.">
        <title>The secreted proteins of Achlya hypogyna and Thraustotheca clavata identify the ancestral oomycete secretome and reveal gene acquisitions by horizontal gene transfer.</title>
        <authorList>
            <person name="Misner I."/>
            <person name="Blouin N."/>
            <person name="Leonard G."/>
            <person name="Richards T.A."/>
            <person name="Lane C.E."/>
        </authorList>
    </citation>
    <scope>NUCLEOTIDE SEQUENCE [LARGE SCALE GENOMIC DNA]</scope>
    <source>
        <strain evidence="2 3">ATCC 34112</strain>
    </source>
</reference>
<keyword evidence="1" id="KW-0472">Membrane</keyword>
<protein>
    <recommendedName>
        <fullName evidence="4">Transmembrane protein</fullName>
    </recommendedName>
</protein>
<feature type="transmembrane region" description="Helical" evidence="1">
    <location>
        <begin position="206"/>
        <end position="231"/>
    </location>
</feature>
<evidence type="ECO:0000313" key="3">
    <source>
        <dbReference type="Proteomes" id="UP000243217"/>
    </source>
</evidence>
<keyword evidence="1" id="KW-1133">Transmembrane helix</keyword>
<evidence type="ECO:0000313" key="2">
    <source>
        <dbReference type="EMBL" id="OQR88983.1"/>
    </source>
</evidence>
<name>A0A1V9YTT7_9STRA</name>
<sequence length="283" mass="32952">VMTKVALSRRYKVRYNKRSLMCFLLCMNVASMYSCYHNQNHYYRRPMKAYIFEPFPECATLNQTQCMDRVLEKAKNFSATLTPSASYVYGTAYDMVKLPVALEKNASVLLKMPLAQYPLAYSSAWAINGSTESQLEVYVLMQLEKFPIAYNLFKFAFRVALCICIVFAMYRKYYRNYSHLATNLSIYGLYGYSGQFTIVVGDPTSIILLNPIFSLCFFFDFILFYQLYTFLELFGLFTVTRRVRFHPIDPSMVAVFVAIFSGSITYLQSQLLIVIEFYYFLLT</sequence>